<protein>
    <submittedName>
        <fullName evidence="2">Uncharacterized protein</fullName>
    </submittedName>
</protein>
<evidence type="ECO:0000313" key="3">
    <source>
        <dbReference type="Proteomes" id="UP001500804"/>
    </source>
</evidence>
<dbReference type="EMBL" id="BAABJO010000025">
    <property type="protein sequence ID" value="GAA5132452.1"/>
    <property type="molecule type" value="Genomic_DNA"/>
</dbReference>
<gene>
    <name evidence="2" type="ORF">GCM10023320_57040</name>
</gene>
<proteinExistence type="predicted"/>
<comment type="caution">
    <text evidence="2">The sequence shown here is derived from an EMBL/GenBank/DDBJ whole genome shotgun (WGS) entry which is preliminary data.</text>
</comment>
<sequence length="92" mass="10190">MSPPNRWGRAACHRRPTTKTSCREEAEAPTLRVVEAPVGSEYADLIAALLHLEAACGFPAGIPSQRQTEALRSTRRYRALVAHLPQWPEESP</sequence>
<evidence type="ECO:0000256" key="1">
    <source>
        <dbReference type="SAM" id="MobiDB-lite"/>
    </source>
</evidence>
<dbReference type="Proteomes" id="UP001500804">
    <property type="component" value="Unassembled WGS sequence"/>
</dbReference>
<reference evidence="3" key="1">
    <citation type="journal article" date="2019" name="Int. J. Syst. Evol. Microbiol.">
        <title>The Global Catalogue of Microorganisms (GCM) 10K type strain sequencing project: providing services to taxonomists for standard genome sequencing and annotation.</title>
        <authorList>
            <consortium name="The Broad Institute Genomics Platform"/>
            <consortium name="The Broad Institute Genome Sequencing Center for Infectious Disease"/>
            <person name="Wu L."/>
            <person name="Ma J."/>
        </authorList>
    </citation>
    <scope>NUCLEOTIDE SEQUENCE [LARGE SCALE GENOMIC DNA]</scope>
    <source>
        <strain evidence="3">JCM 18302</strain>
    </source>
</reference>
<name>A0ABP9NST9_9PSEU</name>
<organism evidence="2 3">
    <name type="scientific">Pseudonocardia adelaidensis</name>
    <dbReference type="NCBI Taxonomy" id="648754"/>
    <lineage>
        <taxon>Bacteria</taxon>
        <taxon>Bacillati</taxon>
        <taxon>Actinomycetota</taxon>
        <taxon>Actinomycetes</taxon>
        <taxon>Pseudonocardiales</taxon>
        <taxon>Pseudonocardiaceae</taxon>
        <taxon>Pseudonocardia</taxon>
    </lineage>
</organism>
<accession>A0ABP9NST9</accession>
<keyword evidence="3" id="KW-1185">Reference proteome</keyword>
<evidence type="ECO:0000313" key="2">
    <source>
        <dbReference type="EMBL" id="GAA5132452.1"/>
    </source>
</evidence>
<feature type="region of interest" description="Disordered" evidence="1">
    <location>
        <begin position="1"/>
        <end position="24"/>
    </location>
</feature>